<sequence>MLEITPDLLLQAYRIGVFPMGESRDDPKLYWLDPRLRAVLPLDGFHLSHRLARTVRSGRFEVTADTAFAETMRACAEPRPGHPESWINEPIVALYCELHARGHAHSLECRLDGRLVGGLYGVSVGAAFFGESMFSRERDASKVALVHLVARLIRGGFRVLDCQFMTEHLRSFGAVEIPRDDFKERLAKAIDRPATFQRELEGADPCAIVQESTRTS</sequence>
<protein>
    <recommendedName>
        <fullName evidence="4">Leucyl/phenylalanyl-tRNA--protein transferase</fullName>
        <ecNumber evidence="4">2.3.2.6</ecNumber>
    </recommendedName>
    <alternativeName>
        <fullName evidence="4">L/F-transferase</fullName>
    </alternativeName>
    <alternativeName>
        <fullName evidence="4">Leucyltransferase</fullName>
    </alternativeName>
    <alternativeName>
        <fullName evidence="4">Phenyalanyltransferase</fullName>
    </alternativeName>
</protein>
<gene>
    <name evidence="4 5" type="primary">aat</name>
    <name evidence="5" type="ORF">LJ725_03140</name>
</gene>
<proteinExistence type="inferred from homology"/>
<dbReference type="Proteomes" id="UP001198862">
    <property type="component" value="Unassembled WGS sequence"/>
</dbReference>
<dbReference type="EC" id="2.3.2.6" evidence="4"/>
<comment type="similarity">
    <text evidence="4">Belongs to the L/F-transferase family.</text>
</comment>
<dbReference type="SUPFAM" id="SSF55729">
    <property type="entry name" value="Acyl-CoA N-acyltransferases (Nat)"/>
    <property type="match status" value="1"/>
</dbReference>
<dbReference type="GO" id="GO:0008914">
    <property type="term" value="F:leucyl-tRNA--protein transferase activity"/>
    <property type="evidence" value="ECO:0007669"/>
    <property type="project" value="UniProtKB-EC"/>
</dbReference>
<comment type="catalytic activity">
    <reaction evidence="4">
        <text>N-terminal L-arginyl-[protein] + L-leucyl-tRNA(Leu) = N-terminal L-leucyl-L-arginyl-[protein] + tRNA(Leu) + H(+)</text>
        <dbReference type="Rhea" id="RHEA:50416"/>
        <dbReference type="Rhea" id="RHEA-COMP:9613"/>
        <dbReference type="Rhea" id="RHEA-COMP:9622"/>
        <dbReference type="Rhea" id="RHEA-COMP:12672"/>
        <dbReference type="Rhea" id="RHEA-COMP:12673"/>
        <dbReference type="ChEBI" id="CHEBI:15378"/>
        <dbReference type="ChEBI" id="CHEBI:64719"/>
        <dbReference type="ChEBI" id="CHEBI:78442"/>
        <dbReference type="ChEBI" id="CHEBI:78494"/>
        <dbReference type="ChEBI" id="CHEBI:133044"/>
        <dbReference type="EC" id="2.3.2.6"/>
    </reaction>
</comment>
<evidence type="ECO:0000313" key="5">
    <source>
        <dbReference type="EMBL" id="MCC8427945.1"/>
    </source>
</evidence>
<evidence type="ECO:0000256" key="4">
    <source>
        <dbReference type="HAMAP-Rule" id="MF_00688"/>
    </source>
</evidence>
<comment type="function">
    <text evidence="4">Functions in the N-end rule pathway of protein degradation where it conjugates Leu, Phe and, less efficiently, Met from aminoacyl-tRNAs to the N-termini of proteins containing an N-terminal arginine or lysine.</text>
</comment>
<evidence type="ECO:0000256" key="2">
    <source>
        <dbReference type="ARBA" id="ARBA00022679"/>
    </source>
</evidence>
<comment type="subcellular location">
    <subcellularLocation>
        <location evidence="4">Cytoplasm</location>
    </subcellularLocation>
</comment>
<keyword evidence="6" id="KW-1185">Reference proteome</keyword>
<dbReference type="EMBL" id="JAJISD010000001">
    <property type="protein sequence ID" value="MCC8427945.1"/>
    <property type="molecule type" value="Genomic_DNA"/>
</dbReference>
<dbReference type="InterPro" id="IPR016181">
    <property type="entry name" value="Acyl_CoA_acyltransferase"/>
</dbReference>
<dbReference type="Pfam" id="PF03588">
    <property type="entry name" value="Leu_Phe_trans"/>
    <property type="match status" value="1"/>
</dbReference>
<dbReference type="InterPro" id="IPR042203">
    <property type="entry name" value="Leu/Phe-tRNA_Trfase_C"/>
</dbReference>
<organism evidence="5 6">
    <name type="scientific">Reyranella aquatilis</name>
    <dbReference type="NCBI Taxonomy" id="2035356"/>
    <lineage>
        <taxon>Bacteria</taxon>
        <taxon>Pseudomonadati</taxon>
        <taxon>Pseudomonadota</taxon>
        <taxon>Alphaproteobacteria</taxon>
        <taxon>Hyphomicrobiales</taxon>
        <taxon>Reyranellaceae</taxon>
        <taxon>Reyranella</taxon>
    </lineage>
</organism>
<dbReference type="HAMAP" id="MF_00688">
    <property type="entry name" value="Leu_Phe_trans"/>
    <property type="match status" value="1"/>
</dbReference>
<comment type="caution">
    <text evidence="5">The sequence shown here is derived from an EMBL/GenBank/DDBJ whole genome shotgun (WGS) entry which is preliminary data.</text>
</comment>
<dbReference type="InterPro" id="IPR004616">
    <property type="entry name" value="Leu/Phe-tRNA_Trfase"/>
</dbReference>
<evidence type="ECO:0000313" key="6">
    <source>
        <dbReference type="Proteomes" id="UP001198862"/>
    </source>
</evidence>
<accession>A0ABS8KPG5</accession>
<keyword evidence="3 4" id="KW-0012">Acyltransferase</keyword>
<comment type="catalytic activity">
    <reaction evidence="4">
        <text>L-phenylalanyl-tRNA(Phe) + an N-terminal L-alpha-aminoacyl-[protein] = an N-terminal L-phenylalanyl-L-alpha-aminoacyl-[protein] + tRNA(Phe)</text>
        <dbReference type="Rhea" id="RHEA:43632"/>
        <dbReference type="Rhea" id="RHEA-COMP:9668"/>
        <dbReference type="Rhea" id="RHEA-COMP:9699"/>
        <dbReference type="Rhea" id="RHEA-COMP:10636"/>
        <dbReference type="Rhea" id="RHEA-COMP:10637"/>
        <dbReference type="ChEBI" id="CHEBI:78442"/>
        <dbReference type="ChEBI" id="CHEBI:78531"/>
        <dbReference type="ChEBI" id="CHEBI:78597"/>
        <dbReference type="ChEBI" id="CHEBI:83561"/>
        <dbReference type="EC" id="2.3.2.6"/>
    </reaction>
</comment>
<dbReference type="Gene3D" id="3.40.630.70">
    <property type="entry name" value="Leucyl/phenylalanyl-tRNA-protein transferase, C-terminal domain"/>
    <property type="match status" value="1"/>
</dbReference>
<name>A0ABS8KPG5_9HYPH</name>
<evidence type="ECO:0000256" key="1">
    <source>
        <dbReference type="ARBA" id="ARBA00022490"/>
    </source>
</evidence>
<keyword evidence="2 4" id="KW-0808">Transferase</keyword>
<comment type="catalytic activity">
    <reaction evidence="4">
        <text>N-terminal L-lysyl-[protein] + L-leucyl-tRNA(Leu) = N-terminal L-leucyl-L-lysyl-[protein] + tRNA(Leu) + H(+)</text>
        <dbReference type="Rhea" id="RHEA:12340"/>
        <dbReference type="Rhea" id="RHEA-COMP:9613"/>
        <dbReference type="Rhea" id="RHEA-COMP:9622"/>
        <dbReference type="Rhea" id="RHEA-COMP:12670"/>
        <dbReference type="Rhea" id="RHEA-COMP:12671"/>
        <dbReference type="ChEBI" id="CHEBI:15378"/>
        <dbReference type="ChEBI" id="CHEBI:65249"/>
        <dbReference type="ChEBI" id="CHEBI:78442"/>
        <dbReference type="ChEBI" id="CHEBI:78494"/>
        <dbReference type="ChEBI" id="CHEBI:133043"/>
        <dbReference type="EC" id="2.3.2.6"/>
    </reaction>
</comment>
<reference evidence="5 6" key="1">
    <citation type="submission" date="2021-11" db="EMBL/GenBank/DDBJ databases">
        <authorList>
            <person name="Lee D.-H."/>
            <person name="Kim S.-B."/>
        </authorList>
    </citation>
    <scope>NUCLEOTIDE SEQUENCE [LARGE SCALE GENOMIC DNA]</scope>
    <source>
        <strain evidence="5 6">KCTC 52223</strain>
    </source>
</reference>
<dbReference type="PANTHER" id="PTHR30098">
    <property type="entry name" value="LEUCYL/PHENYLALANYL-TRNA--PROTEIN TRANSFERASE"/>
    <property type="match status" value="1"/>
</dbReference>
<keyword evidence="1 4" id="KW-0963">Cytoplasm</keyword>
<evidence type="ECO:0000256" key="3">
    <source>
        <dbReference type="ARBA" id="ARBA00023315"/>
    </source>
</evidence>
<dbReference type="NCBIfam" id="TIGR00667">
    <property type="entry name" value="aat"/>
    <property type="match status" value="1"/>
</dbReference>
<dbReference type="PANTHER" id="PTHR30098:SF2">
    <property type="entry name" value="LEUCYL_PHENYLALANYL-TRNA--PROTEIN TRANSFERASE"/>
    <property type="match status" value="1"/>
</dbReference>
<dbReference type="RefSeq" id="WP_230549153.1">
    <property type="nucleotide sequence ID" value="NZ_JAJISD010000001.1"/>
</dbReference>